<keyword evidence="1" id="KW-0175">Coiled coil</keyword>
<reference evidence="3 4" key="1">
    <citation type="journal article" date="2023" name="Int. J. Mol. Sci.">
        <title>De Novo Assembly and Annotation of 11 Diverse Shrub Willow (Salix) Genomes Reveals Novel Gene Organization in Sex-Linked Regions.</title>
        <authorList>
            <person name="Hyden B."/>
            <person name="Feng K."/>
            <person name="Yates T.B."/>
            <person name="Jawdy S."/>
            <person name="Cereghino C."/>
            <person name="Smart L.B."/>
            <person name="Muchero W."/>
        </authorList>
    </citation>
    <scope>NUCLEOTIDE SEQUENCE [LARGE SCALE GENOMIC DNA]</scope>
    <source>
        <tissue evidence="3">Shoot tip</tissue>
    </source>
</reference>
<evidence type="ECO:0008006" key="5">
    <source>
        <dbReference type="Google" id="ProtNLM"/>
    </source>
</evidence>
<gene>
    <name evidence="3" type="ORF">OIU84_022349</name>
</gene>
<dbReference type="SUPFAM" id="SSF110916">
    <property type="entry name" value="Peptidyl-tRNA hydrolase domain-like"/>
    <property type="match status" value="1"/>
</dbReference>
<feature type="region of interest" description="Disordered" evidence="2">
    <location>
        <begin position="210"/>
        <end position="240"/>
    </location>
</feature>
<proteinExistence type="predicted"/>
<feature type="compositionally biased region" description="Polar residues" evidence="2">
    <location>
        <begin position="226"/>
        <end position="237"/>
    </location>
</feature>
<sequence length="265" mass="29702">MVVIRTTANMILKQLFLNHRLIPPLSVSRTLGNLNWANLKIPSRQISFCLIKCAASDGKKVSARLSQVQQLLREAEERASAVGNEPTPKITRGHVTVSFARSGGPGGQNLTPRWTCASMLQNAYWLSDRIRERIMQMEKNRINKDGEIVISSTKTRTQTGNVDDALAKLQVPKIMAIIDAASYVPPPPSEEQKKKIAKLAAIGEQKRLTSKKALSDKKASRRSRDNWLTSKNGSDYTTPEGLQKLDHARKYLMLRMASHYRLLIE</sequence>
<dbReference type="PANTHER" id="PTHR47352">
    <property type="entry name" value="CLASS I PEPTIDE CHAIN RELEASE FACTOR"/>
    <property type="match status" value="1"/>
</dbReference>
<comment type="caution">
    <text evidence="3">The sequence shown here is derived from an EMBL/GenBank/DDBJ whole genome shotgun (WGS) entry which is preliminary data.</text>
</comment>
<accession>A0AAD6KQN1</accession>
<evidence type="ECO:0000313" key="4">
    <source>
        <dbReference type="Proteomes" id="UP001162972"/>
    </source>
</evidence>
<evidence type="ECO:0000256" key="1">
    <source>
        <dbReference type="SAM" id="Coils"/>
    </source>
</evidence>
<keyword evidence="4" id="KW-1185">Reference proteome</keyword>
<evidence type="ECO:0000256" key="2">
    <source>
        <dbReference type="SAM" id="MobiDB-lite"/>
    </source>
</evidence>
<dbReference type="EMBL" id="JAPFFJ010000005">
    <property type="protein sequence ID" value="KAJ6426739.1"/>
    <property type="molecule type" value="Genomic_DNA"/>
</dbReference>
<feature type="compositionally biased region" description="Basic and acidic residues" evidence="2">
    <location>
        <begin position="213"/>
        <end position="225"/>
    </location>
</feature>
<feature type="coiled-coil region" evidence="1">
    <location>
        <begin position="58"/>
        <end position="85"/>
    </location>
</feature>
<protein>
    <recommendedName>
        <fullName evidence="5">Prokaryotic-type class I peptide chain release factors domain-containing protein</fullName>
    </recommendedName>
</protein>
<dbReference type="Gene3D" id="3.30.160.20">
    <property type="match status" value="1"/>
</dbReference>
<organism evidence="3 4">
    <name type="scientific">Salix udensis</name>
    <dbReference type="NCBI Taxonomy" id="889485"/>
    <lineage>
        <taxon>Eukaryota</taxon>
        <taxon>Viridiplantae</taxon>
        <taxon>Streptophyta</taxon>
        <taxon>Embryophyta</taxon>
        <taxon>Tracheophyta</taxon>
        <taxon>Spermatophyta</taxon>
        <taxon>Magnoliopsida</taxon>
        <taxon>eudicotyledons</taxon>
        <taxon>Gunneridae</taxon>
        <taxon>Pentapetalae</taxon>
        <taxon>rosids</taxon>
        <taxon>fabids</taxon>
        <taxon>Malpighiales</taxon>
        <taxon>Salicaceae</taxon>
        <taxon>Saliceae</taxon>
        <taxon>Salix</taxon>
    </lineage>
</organism>
<name>A0AAD6KQN1_9ROSI</name>
<dbReference type="AlphaFoldDB" id="A0AAD6KQN1"/>
<evidence type="ECO:0000313" key="3">
    <source>
        <dbReference type="EMBL" id="KAJ6426739.1"/>
    </source>
</evidence>
<dbReference type="PANTHER" id="PTHR47352:SF1">
    <property type="entry name" value="CLASS I PEPTIDE CHAIN RELEASE FACTOR"/>
    <property type="match status" value="1"/>
</dbReference>
<dbReference type="Proteomes" id="UP001162972">
    <property type="component" value="Chromosome 1"/>
</dbReference>